<comment type="cofactor">
    <cofactor evidence="13">
        <name>Mg(2+)</name>
        <dbReference type="ChEBI" id="CHEBI:18420"/>
    </cofactor>
</comment>
<dbReference type="PRINTS" id="PR01399">
    <property type="entry name" value="ENTSNTHTASED"/>
</dbReference>
<comment type="function">
    <text evidence="1">Involved in the biosynthesis of the siderophore enterobactin (enterochelin), which is a macrocyclic trimeric lactone of N-(2,3-dihydroxybenzoyl)-serine. The serine trilactone serves as a scaffolding for the three catechol functionalities that provide hexadentate coordination for the tightly ligated iron(2+) atoms. Plays an essential role in the assembly of the enterobactin by catalyzing the transfer of the 4'-phosphopantetheine (Ppant) moiety from coenzyme A to the apo-domains of both EntB (ArCP domain) and EntF (PCP domain) to yield their holo-forms which make them competent for the activation of 2,3-dihydroxybenzoate (DHB) and L-serine, respectively.</text>
</comment>
<dbReference type="GO" id="GO:0000287">
    <property type="term" value="F:magnesium ion binding"/>
    <property type="evidence" value="ECO:0007669"/>
    <property type="project" value="InterPro"/>
</dbReference>
<dbReference type="PANTHER" id="PTHR38096">
    <property type="entry name" value="ENTEROBACTIN SYNTHASE COMPONENT D"/>
    <property type="match status" value="1"/>
</dbReference>
<organism evidence="16 17">
    <name type="scientific">Mesorhizobium mediterraneum</name>
    <dbReference type="NCBI Taxonomy" id="43617"/>
    <lineage>
        <taxon>Bacteria</taxon>
        <taxon>Pseudomonadati</taxon>
        <taxon>Pseudomonadota</taxon>
        <taxon>Alphaproteobacteria</taxon>
        <taxon>Hyphomicrobiales</taxon>
        <taxon>Phyllobacteriaceae</taxon>
        <taxon>Mesorhizobium</taxon>
    </lineage>
</organism>
<dbReference type="InterPro" id="IPR041354">
    <property type="entry name" value="4PPT_N"/>
</dbReference>
<feature type="binding site" evidence="12">
    <location>
        <begin position="117"/>
        <end position="118"/>
    </location>
    <ligand>
        <name>CoA</name>
        <dbReference type="ChEBI" id="CHEBI:57287"/>
    </ligand>
</feature>
<evidence type="ECO:0000256" key="12">
    <source>
        <dbReference type="PIRSR" id="PIRSR603542-1"/>
    </source>
</evidence>
<feature type="binding site" evidence="12">
    <location>
        <position position="73"/>
    </location>
    <ligand>
        <name>CoA</name>
        <dbReference type="ChEBI" id="CHEBI:57287"/>
    </ligand>
</feature>
<evidence type="ECO:0000256" key="4">
    <source>
        <dbReference type="ARBA" id="ARBA00011503"/>
    </source>
</evidence>
<protein>
    <recommendedName>
        <fullName evidence="5">Enterobactin synthase component D</fullName>
    </recommendedName>
    <alternativeName>
        <fullName evidence="8">4'-phosphopantetheinyl transferase EntD</fullName>
    </alternativeName>
    <alternativeName>
        <fullName evidence="9">Enterochelin synthase D</fullName>
    </alternativeName>
</protein>
<evidence type="ECO:0000259" key="15">
    <source>
        <dbReference type="Pfam" id="PF17837"/>
    </source>
</evidence>
<feature type="domain" description="4'-phosphopantetheinyl transferase" evidence="14">
    <location>
        <begin position="135"/>
        <end position="215"/>
    </location>
</feature>
<evidence type="ECO:0000256" key="5">
    <source>
        <dbReference type="ARBA" id="ARBA00019087"/>
    </source>
</evidence>
<keyword evidence="17" id="KW-1185">Reference proteome</keyword>
<reference evidence="17" key="1">
    <citation type="submission" date="2017-08" db="EMBL/GenBank/DDBJ databases">
        <title>Mesorhizobium wenxinae sp. nov., a novel rhizobial species isolated from root nodules of chickpea (Cicer arietinum L.).</title>
        <authorList>
            <person name="Zhang J."/>
        </authorList>
    </citation>
    <scope>NUCLEOTIDE SEQUENCE [LARGE SCALE GENOMIC DNA]</scope>
    <source>
        <strain evidence="17">USDA 3392</strain>
    </source>
</reference>
<dbReference type="GO" id="GO:0005886">
    <property type="term" value="C:plasma membrane"/>
    <property type="evidence" value="ECO:0007669"/>
    <property type="project" value="TreeGrafter"/>
</dbReference>
<evidence type="ECO:0000256" key="8">
    <source>
        <dbReference type="ARBA" id="ARBA00029894"/>
    </source>
</evidence>
<proteinExistence type="inferred from homology"/>
<feature type="binding site" evidence="13">
    <location>
        <position position="141"/>
    </location>
    <ligand>
        <name>Mg(2+)</name>
        <dbReference type="ChEBI" id="CHEBI:18420"/>
    </ligand>
</feature>
<comment type="caution">
    <text evidence="16">The sequence shown here is derived from an EMBL/GenBank/DDBJ whole genome shotgun (WGS) entry which is preliminary data.</text>
</comment>
<dbReference type="InterPro" id="IPR037143">
    <property type="entry name" value="4-PPantetheinyl_Trfase_dom_sf"/>
</dbReference>
<evidence type="ECO:0000256" key="10">
    <source>
        <dbReference type="ARBA" id="ARBA00049176"/>
    </source>
</evidence>
<evidence type="ECO:0000256" key="2">
    <source>
        <dbReference type="ARBA" id="ARBA00004993"/>
    </source>
</evidence>
<feature type="binding site" evidence="12">
    <location>
        <position position="139"/>
    </location>
    <ligand>
        <name>CoA</name>
        <dbReference type="ChEBI" id="CHEBI:57287"/>
    </ligand>
</feature>
<comment type="subunit">
    <text evidence="4">EntB, EntD, EntE, and EntF form a multienzyme complex called enterobactin synthase.</text>
</comment>
<name>A0AB36REJ3_9HYPH</name>
<dbReference type="GO" id="GO:0008897">
    <property type="term" value="F:holo-[acyl-carrier-protein] synthase activity"/>
    <property type="evidence" value="ECO:0007669"/>
    <property type="project" value="InterPro"/>
</dbReference>
<dbReference type="GO" id="GO:0009366">
    <property type="term" value="C:enterobactin synthetase complex"/>
    <property type="evidence" value="ECO:0007669"/>
    <property type="project" value="InterPro"/>
</dbReference>
<dbReference type="InterPro" id="IPR003542">
    <property type="entry name" value="Enbac_synth_compD-like"/>
</dbReference>
<sequence>MLQRKTAAVWIGEGVVLPGEPKVRDDSSPARLIAAIRQLVADGIVIEGGDFKPADRDWLLEEELSLGNVVPARRREFRAGRIYARQALRGLGIPESVIPIGHDRAPVWPTGIVGSISHTRSLCAVAVGLSADCLGIGIDIEEDSPLSDELTKLVSRASELKERDVIEGRLGYDLPKLLFVIKEAFYKMHFPLNRRFLTFHDVRIELDVENAKAMVIRSSRLAAADNGCFEGRFGNSDGTLFSCFDVSAH</sequence>
<keyword evidence="7" id="KW-0259">Enterobactin biosynthesis</keyword>
<feature type="binding site" evidence="12">
    <location>
        <position position="197"/>
    </location>
    <ligand>
        <name>CoA</name>
        <dbReference type="ChEBI" id="CHEBI:57287"/>
    </ligand>
</feature>
<feature type="binding site" evidence="12">
    <location>
        <position position="81"/>
    </location>
    <ligand>
        <name>CoA</name>
        <dbReference type="ChEBI" id="CHEBI:57287"/>
    </ligand>
</feature>
<dbReference type="PANTHER" id="PTHR38096:SF1">
    <property type="entry name" value="ENTEROBACTIN SYNTHASE COMPONENT D"/>
    <property type="match status" value="1"/>
</dbReference>
<comment type="pathway">
    <text evidence="2">Siderophore biosynthesis; enterobactin biosynthesis.</text>
</comment>
<feature type="binding site" evidence="13">
    <location>
        <position position="140"/>
    </location>
    <ligand>
        <name>Mg(2+)</name>
        <dbReference type="ChEBI" id="CHEBI:18420"/>
    </ligand>
</feature>
<feature type="binding site" evidence="12">
    <location>
        <position position="187"/>
    </location>
    <ligand>
        <name>CoA</name>
        <dbReference type="ChEBI" id="CHEBI:57287"/>
    </ligand>
</feature>
<evidence type="ECO:0000256" key="3">
    <source>
        <dbReference type="ARBA" id="ARBA00008342"/>
    </source>
</evidence>
<evidence type="ECO:0000259" key="14">
    <source>
        <dbReference type="Pfam" id="PF01648"/>
    </source>
</evidence>
<keyword evidence="6" id="KW-0808">Transferase</keyword>
<gene>
    <name evidence="16" type="ORF">CIT25_06045</name>
</gene>
<dbReference type="InterPro" id="IPR008278">
    <property type="entry name" value="4-PPantetheinyl_Trfase_dom"/>
</dbReference>
<dbReference type="Proteomes" id="UP000216215">
    <property type="component" value="Unassembled WGS sequence"/>
</dbReference>
<accession>A0AB36REJ3</accession>
<evidence type="ECO:0000256" key="6">
    <source>
        <dbReference type="ARBA" id="ARBA00022679"/>
    </source>
</evidence>
<evidence type="ECO:0000256" key="11">
    <source>
        <dbReference type="ARBA" id="ARBA00049191"/>
    </source>
</evidence>
<dbReference type="EMBL" id="NPKI01000011">
    <property type="protein sequence ID" value="PAQ02971.1"/>
    <property type="molecule type" value="Genomic_DNA"/>
</dbReference>
<comment type="catalytic activity">
    <reaction evidence="11">
        <text>apo-[peptidyl-carrier protein] + CoA = holo-[peptidyl-carrier protein] + adenosine 3',5'-bisphosphate + H(+)</text>
        <dbReference type="Rhea" id="RHEA:46228"/>
        <dbReference type="Rhea" id="RHEA-COMP:11479"/>
        <dbReference type="Rhea" id="RHEA-COMP:11480"/>
        <dbReference type="ChEBI" id="CHEBI:15378"/>
        <dbReference type="ChEBI" id="CHEBI:29999"/>
        <dbReference type="ChEBI" id="CHEBI:57287"/>
        <dbReference type="ChEBI" id="CHEBI:58343"/>
        <dbReference type="ChEBI" id="CHEBI:64479"/>
    </reaction>
</comment>
<keyword evidence="13" id="KW-0460">Magnesium</keyword>
<comment type="similarity">
    <text evidence="3">Belongs to the P-Pant transferase superfamily. EntD family.</text>
</comment>
<dbReference type="GO" id="GO:0009239">
    <property type="term" value="P:enterobactin biosynthetic process"/>
    <property type="evidence" value="ECO:0007669"/>
    <property type="project" value="UniProtKB-KW"/>
</dbReference>
<dbReference type="Pfam" id="PF17837">
    <property type="entry name" value="4PPT_N"/>
    <property type="match status" value="1"/>
</dbReference>
<dbReference type="AlphaFoldDB" id="A0AB36REJ3"/>
<feature type="binding site" evidence="13">
    <location>
        <position position="139"/>
    </location>
    <ligand>
        <name>Mg(2+)</name>
        <dbReference type="ChEBI" id="CHEBI:18420"/>
    </ligand>
</feature>
<evidence type="ECO:0000313" key="17">
    <source>
        <dbReference type="Proteomes" id="UP000216215"/>
    </source>
</evidence>
<evidence type="ECO:0000256" key="7">
    <source>
        <dbReference type="ARBA" id="ARBA00023191"/>
    </source>
</evidence>
<feature type="domain" description="4'-phosphopantetheinyl transferase N-terminal" evidence="15">
    <location>
        <begin position="65"/>
        <end position="127"/>
    </location>
</feature>
<feature type="binding site" evidence="12">
    <location>
        <position position="183"/>
    </location>
    <ligand>
        <name>CoA</name>
        <dbReference type="ChEBI" id="CHEBI:57287"/>
    </ligand>
</feature>
<evidence type="ECO:0000256" key="13">
    <source>
        <dbReference type="PIRSR" id="PIRSR603542-2"/>
    </source>
</evidence>
<comment type="catalytic activity">
    <reaction evidence="10">
        <text>apo-[aryl-carrier protein] + CoA = holo-[aryl-carrier protein] + adenosine 3',5'-bisphosphate + H(+)</text>
        <dbReference type="Rhea" id="RHEA:48404"/>
        <dbReference type="Rhea" id="RHEA-COMP:15903"/>
        <dbReference type="Rhea" id="RHEA-COMP:17557"/>
        <dbReference type="ChEBI" id="CHEBI:15378"/>
        <dbReference type="ChEBI" id="CHEBI:29999"/>
        <dbReference type="ChEBI" id="CHEBI:57287"/>
        <dbReference type="ChEBI" id="CHEBI:58343"/>
        <dbReference type="ChEBI" id="CHEBI:64479"/>
    </reaction>
</comment>
<dbReference type="SUPFAM" id="SSF56214">
    <property type="entry name" value="4'-phosphopantetheinyl transferase"/>
    <property type="match status" value="1"/>
</dbReference>
<dbReference type="Pfam" id="PF01648">
    <property type="entry name" value="ACPS"/>
    <property type="match status" value="1"/>
</dbReference>
<evidence type="ECO:0000256" key="1">
    <source>
        <dbReference type="ARBA" id="ARBA00003937"/>
    </source>
</evidence>
<evidence type="ECO:0000256" key="9">
    <source>
        <dbReference type="ARBA" id="ARBA00031996"/>
    </source>
</evidence>
<keyword evidence="13" id="KW-0479">Metal-binding</keyword>
<evidence type="ECO:0000313" key="16">
    <source>
        <dbReference type="EMBL" id="PAQ02971.1"/>
    </source>
</evidence>
<dbReference type="Gene3D" id="3.90.470.20">
    <property type="entry name" value="4'-phosphopantetheinyl transferase domain"/>
    <property type="match status" value="1"/>
</dbReference>